<evidence type="ECO:0000256" key="1">
    <source>
        <dbReference type="SAM" id="MobiDB-lite"/>
    </source>
</evidence>
<dbReference type="AlphaFoldDB" id="A0A164XV13"/>
<protein>
    <submittedName>
        <fullName evidence="2">Uncharacterized protein</fullName>
    </submittedName>
</protein>
<name>A0A164XV13_DAUCS</name>
<gene>
    <name evidence="2" type="ORF">DCAR_016861</name>
</gene>
<accession>A0A164XV13</accession>
<reference evidence="2" key="1">
    <citation type="journal article" date="2016" name="Nat. Genet.">
        <title>A high-quality carrot genome assembly provides new insights into carotenoid accumulation and asterid genome evolution.</title>
        <authorList>
            <person name="Iorizzo M."/>
            <person name="Ellison S."/>
            <person name="Senalik D."/>
            <person name="Zeng P."/>
            <person name="Satapoomin P."/>
            <person name="Huang J."/>
            <person name="Bowman M."/>
            <person name="Iovene M."/>
            <person name="Sanseverino W."/>
            <person name="Cavagnaro P."/>
            <person name="Yildiz M."/>
            <person name="Macko-Podgorni A."/>
            <person name="Moranska E."/>
            <person name="Grzebelus E."/>
            <person name="Grzebelus D."/>
            <person name="Ashrafi H."/>
            <person name="Zheng Z."/>
            <person name="Cheng S."/>
            <person name="Spooner D."/>
            <person name="Van Deynze A."/>
            <person name="Simon P."/>
        </authorList>
    </citation>
    <scope>NUCLEOTIDE SEQUENCE [LARGE SCALE GENOMIC DNA]</scope>
    <source>
        <tissue evidence="2">Leaf</tissue>
    </source>
</reference>
<organism evidence="2">
    <name type="scientific">Daucus carota subsp. sativus</name>
    <name type="common">Carrot</name>
    <dbReference type="NCBI Taxonomy" id="79200"/>
    <lineage>
        <taxon>Eukaryota</taxon>
        <taxon>Viridiplantae</taxon>
        <taxon>Streptophyta</taxon>
        <taxon>Embryophyta</taxon>
        <taxon>Tracheophyta</taxon>
        <taxon>Spermatophyta</taxon>
        <taxon>Magnoliopsida</taxon>
        <taxon>eudicotyledons</taxon>
        <taxon>Gunneridae</taxon>
        <taxon>Pentapetalae</taxon>
        <taxon>asterids</taxon>
        <taxon>campanulids</taxon>
        <taxon>Apiales</taxon>
        <taxon>Apiaceae</taxon>
        <taxon>Apioideae</taxon>
        <taxon>Scandiceae</taxon>
        <taxon>Daucinae</taxon>
        <taxon>Daucus</taxon>
        <taxon>Daucus sect. Daucus</taxon>
    </lineage>
</organism>
<feature type="region of interest" description="Disordered" evidence="1">
    <location>
        <begin position="93"/>
        <end position="135"/>
    </location>
</feature>
<evidence type="ECO:0000313" key="2">
    <source>
        <dbReference type="EMBL" id="KZM93616.1"/>
    </source>
</evidence>
<feature type="compositionally biased region" description="Basic residues" evidence="1">
    <location>
        <begin position="123"/>
        <end position="132"/>
    </location>
</feature>
<dbReference type="Gramene" id="KZM93616">
    <property type="protein sequence ID" value="KZM93616"/>
    <property type="gene ID" value="DCAR_016861"/>
</dbReference>
<proteinExistence type="predicted"/>
<comment type="caution">
    <text evidence="2">The sequence shown here is derived from an EMBL/GenBank/DDBJ whole genome shotgun (WGS) entry which is preliminary data.</text>
</comment>
<sequence length="156" mass="17724">MFLDQRMCKELMMMMFLNQSVERIDNFVELEYGKASVDASTNKKRRLSSGDVYGERMLACMKGKVEDDALVEDTLSKEENFKEFYNELCRESDNEKITGGTESEENSSNDLFLPPRKDSKVSNRGRKRKAGGRGRSGGKLALFLRSGVIKPLAKVY</sequence>
<dbReference type="EMBL" id="LNRQ01000005">
    <property type="protein sequence ID" value="KZM93616.1"/>
    <property type="molecule type" value="Genomic_DNA"/>
</dbReference>